<dbReference type="EMBL" id="KB908504">
    <property type="protein sequence ID" value="EOA89577.1"/>
    <property type="molecule type" value="Genomic_DNA"/>
</dbReference>
<proteinExistence type="predicted"/>
<dbReference type="AlphaFoldDB" id="R0KNV5"/>
<accession>R0KNV5</accession>
<dbReference type="HOGENOM" id="CLU_1349633_0_0_1"/>
<dbReference type="eggNOG" id="ENOG502T5MG">
    <property type="taxonomic scope" value="Eukaryota"/>
</dbReference>
<sequence>MQVGAVDRIDIHITPCCTDSQRVLQTNWDGYSRLGEWRDDDDEWEPISKSFAWQLMNPLCNLVNDKHLDVAAVSTLDTFLQHLFPTQYERTSPRISGIETLAFHINTRRYGNGTRLLDESEVPLRTVNGLAHLDFKRLYPCDLDKLRFYFQDMLEYFELWFRKCKLQPRGEASIGKALFYVDGEVVREMDPPKSTVNGVESLA</sequence>
<evidence type="ECO:0000313" key="1">
    <source>
        <dbReference type="EMBL" id="EOA89577.1"/>
    </source>
</evidence>
<reference evidence="1 2" key="2">
    <citation type="journal article" date="2013" name="PLoS Genet.">
        <title>Comparative genome structure, secondary metabolite, and effector coding capacity across Cochliobolus pathogens.</title>
        <authorList>
            <person name="Condon B.J."/>
            <person name="Leng Y."/>
            <person name="Wu D."/>
            <person name="Bushley K.E."/>
            <person name="Ohm R.A."/>
            <person name="Otillar R."/>
            <person name="Martin J."/>
            <person name="Schackwitz W."/>
            <person name="Grimwood J."/>
            <person name="MohdZainudin N."/>
            <person name="Xue C."/>
            <person name="Wang R."/>
            <person name="Manning V.A."/>
            <person name="Dhillon B."/>
            <person name="Tu Z.J."/>
            <person name="Steffenson B.J."/>
            <person name="Salamov A."/>
            <person name="Sun H."/>
            <person name="Lowry S."/>
            <person name="LaButti K."/>
            <person name="Han J."/>
            <person name="Copeland A."/>
            <person name="Lindquist E."/>
            <person name="Barry K."/>
            <person name="Schmutz J."/>
            <person name="Baker S.E."/>
            <person name="Ciuffetti L.M."/>
            <person name="Grigoriev I.V."/>
            <person name="Zhong S."/>
            <person name="Turgeon B.G."/>
        </authorList>
    </citation>
    <scope>NUCLEOTIDE SEQUENCE [LARGE SCALE GENOMIC DNA]</scope>
    <source>
        <strain evidence="2">28A</strain>
    </source>
</reference>
<dbReference type="OrthoDB" id="2823490at2759"/>
<keyword evidence="2" id="KW-1185">Reference proteome</keyword>
<organism evidence="1 2">
    <name type="scientific">Exserohilum turcicum (strain 28A)</name>
    <name type="common">Northern leaf blight fungus</name>
    <name type="synonym">Setosphaeria turcica</name>
    <dbReference type="NCBI Taxonomy" id="671987"/>
    <lineage>
        <taxon>Eukaryota</taxon>
        <taxon>Fungi</taxon>
        <taxon>Dikarya</taxon>
        <taxon>Ascomycota</taxon>
        <taxon>Pezizomycotina</taxon>
        <taxon>Dothideomycetes</taxon>
        <taxon>Pleosporomycetidae</taxon>
        <taxon>Pleosporales</taxon>
        <taxon>Pleosporineae</taxon>
        <taxon>Pleosporaceae</taxon>
        <taxon>Exserohilum</taxon>
    </lineage>
</organism>
<name>R0KNV5_EXST2</name>
<gene>
    <name evidence="1" type="ORF">SETTUDRAFT_167432</name>
</gene>
<dbReference type="GeneID" id="19400170"/>
<protein>
    <submittedName>
        <fullName evidence="1">Uncharacterized protein</fullName>
    </submittedName>
</protein>
<reference evidence="1 2" key="1">
    <citation type="journal article" date="2012" name="PLoS Pathog.">
        <title>Diverse lifestyles and strategies of plant pathogenesis encoded in the genomes of eighteen Dothideomycetes fungi.</title>
        <authorList>
            <person name="Ohm R.A."/>
            <person name="Feau N."/>
            <person name="Henrissat B."/>
            <person name="Schoch C.L."/>
            <person name="Horwitz B.A."/>
            <person name="Barry K.W."/>
            <person name="Condon B.J."/>
            <person name="Copeland A.C."/>
            <person name="Dhillon B."/>
            <person name="Glaser F."/>
            <person name="Hesse C.N."/>
            <person name="Kosti I."/>
            <person name="LaButti K."/>
            <person name="Lindquist E.A."/>
            <person name="Lucas S."/>
            <person name="Salamov A.A."/>
            <person name="Bradshaw R.E."/>
            <person name="Ciuffetti L."/>
            <person name="Hamelin R.C."/>
            <person name="Kema G.H.J."/>
            <person name="Lawrence C."/>
            <person name="Scott J.A."/>
            <person name="Spatafora J.W."/>
            <person name="Turgeon B.G."/>
            <person name="de Wit P.J.G.M."/>
            <person name="Zhong S."/>
            <person name="Goodwin S.B."/>
            <person name="Grigoriev I.V."/>
        </authorList>
    </citation>
    <scope>NUCLEOTIDE SEQUENCE [LARGE SCALE GENOMIC DNA]</scope>
    <source>
        <strain evidence="2">28A</strain>
    </source>
</reference>
<dbReference type="STRING" id="671987.R0KNV5"/>
<dbReference type="RefSeq" id="XP_008022562.1">
    <property type="nucleotide sequence ID" value="XM_008024371.1"/>
</dbReference>
<evidence type="ECO:0000313" key="2">
    <source>
        <dbReference type="Proteomes" id="UP000016935"/>
    </source>
</evidence>
<dbReference type="Proteomes" id="UP000016935">
    <property type="component" value="Unassembled WGS sequence"/>
</dbReference>